<evidence type="ECO:0000256" key="1">
    <source>
        <dbReference type="SAM" id="SignalP"/>
    </source>
</evidence>
<dbReference type="Pfam" id="PF14334">
    <property type="entry name" value="DUF4390"/>
    <property type="match status" value="1"/>
</dbReference>
<reference evidence="2 3" key="1">
    <citation type="journal article" date="2017" name="Arch. Microbiol.">
        <title>Mariprofundus micogutta sp. nov., a novel iron-oxidizing zetaproteobacterium isolated from a deep-sea hydrothermal field at the Bayonnaise knoll of the Izu-Ogasawara arc, and a description of Mariprofundales ord. nov. and Zetaproteobacteria classis nov.</title>
        <authorList>
            <person name="Makita H."/>
            <person name="Tanaka E."/>
            <person name="Mitsunobu S."/>
            <person name="Miyazaki M."/>
            <person name="Nunoura T."/>
            <person name="Uematsu K."/>
            <person name="Takaki Y."/>
            <person name="Nishi S."/>
            <person name="Shimamura S."/>
            <person name="Takai K."/>
        </authorList>
    </citation>
    <scope>NUCLEOTIDE SEQUENCE [LARGE SCALE GENOMIC DNA]</scope>
    <source>
        <strain evidence="2 3">ET2</strain>
    </source>
</reference>
<sequence>MKHVLQCKQLKFLSVLVVVLLTALSTAYAEETGDMQIRMDQQIVYCDATLNKDEEAFSHLLKDGIPVTTVWKIKVSKLRDYWLNKKIAEIVVTHRVNPDLLSRSWMLIDETSGISRRVYSMAEVYHFLSRLENFSVLDRSLLLDHEMYQMSVVVAIKHGEINEAWWAGLWESVDLELNKEFSQP</sequence>
<evidence type="ECO:0008006" key="4">
    <source>
        <dbReference type="Google" id="ProtNLM"/>
    </source>
</evidence>
<dbReference type="Proteomes" id="UP000231632">
    <property type="component" value="Unassembled WGS sequence"/>
</dbReference>
<accession>A0A1L8CPB6</accession>
<keyword evidence="3" id="KW-1185">Reference proteome</keyword>
<gene>
    <name evidence="2" type="ORF">MMIC_P1740</name>
</gene>
<feature type="signal peptide" evidence="1">
    <location>
        <begin position="1"/>
        <end position="29"/>
    </location>
</feature>
<keyword evidence="1" id="KW-0732">Signal</keyword>
<name>A0A1L8CPB6_9PROT</name>
<organism evidence="2 3">
    <name type="scientific">Mariprofundus micogutta</name>
    <dbReference type="NCBI Taxonomy" id="1921010"/>
    <lineage>
        <taxon>Bacteria</taxon>
        <taxon>Pseudomonadati</taxon>
        <taxon>Pseudomonadota</taxon>
        <taxon>Candidatius Mariprofundia</taxon>
        <taxon>Mariprofundales</taxon>
        <taxon>Mariprofundaceae</taxon>
        <taxon>Mariprofundus</taxon>
    </lineage>
</organism>
<protein>
    <recommendedName>
        <fullName evidence="4">DUF4390 domain-containing protein</fullName>
    </recommendedName>
</protein>
<proteinExistence type="predicted"/>
<evidence type="ECO:0000313" key="2">
    <source>
        <dbReference type="EMBL" id="GAV20766.1"/>
    </source>
</evidence>
<comment type="caution">
    <text evidence="2">The sequence shown here is derived from an EMBL/GenBank/DDBJ whole genome shotgun (WGS) entry which is preliminary data.</text>
</comment>
<dbReference type="AlphaFoldDB" id="A0A1L8CPB6"/>
<evidence type="ECO:0000313" key="3">
    <source>
        <dbReference type="Proteomes" id="UP000231632"/>
    </source>
</evidence>
<dbReference type="RefSeq" id="WP_072660073.1">
    <property type="nucleotide sequence ID" value="NZ_BDFD01000015.1"/>
</dbReference>
<dbReference type="InterPro" id="IPR025500">
    <property type="entry name" value="DUF4390"/>
</dbReference>
<dbReference type="EMBL" id="BDFD01000015">
    <property type="protein sequence ID" value="GAV20766.1"/>
    <property type="molecule type" value="Genomic_DNA"/>
</dbReference>
<dbReference type="STRING" id="1921010.MMIC_P1740"/>
<feature type="chain" id="PRO_5013245075" description="DUF4390 domain-containing protein" evidence="1">
    <location>
        <begin position="30"/>
        <end position="184"/>
    </location>
</feature>
<dbReference type="OrthoDB" id="5294656at2"/>